<dbReference type="Proteomes" id="UP001207408">
    <property type="component" value="Unassembled WGS sequence"/>
</dbReference>
<dbReference type="Pfam" id="PF04464">
    <property type="entry name" value="Glyphos_transf"/>
    <property type="match status" value="1"/>
</dbReference>
<dbReference type="InterPro" id="IPR051612">
    <property type="entry name" value="Teichoic_Acid_Biosynth"/>
</dbReference>
<dbReference type="AlphaFoldDB" id="A0AAE3MEL5"/>
<dbReference type="PANTHER" id="PTHR37316:SF1">
    <property type="entry name" value="TEICHOIC ACID GLYCEROL-PHOSPHATE PRIMASE"/>
    <property type="match status" value="1"/>
</dbReference>
<evidence type="ECO:0000313" key="1">
    <source>
        <dbReference type="EMBL" id="MCW3806398.1"/>
    </source>
</evidence>
<dbReference type="PANTHER" id="PTHR37316">
    <property type="entry name" value="TEICHOIC ACID GLYCEROL-PHOSPHATE PRIMASE"/>
    <property type="match status" value="1"/>
</dbReference>
<reference evidence="1" key="1">
    <citation type="submission" date="2022-10" db="EMBL/GenBank/DDBJ databases">
        <authorList>
            <person name="Yu W.X."/>
        </authorList>
    </citation>
    <scope>NUCLEOTIDE SEQUENCE</scope>
    <source>
        <strain evidence="1">D04</strain>
    </source>
</reference>
<comment type="caution">
    <text evidence="1">The sequence shown here is derived from an EMBL/GenBank/DDBJ whole genome shotgun (WGS) entry which is preliminary data.</text>
</comment>
<dbReference type="RefSeq" id="WP_301199804.1">
    <property type="nucleotide sequence ID" value="NZ_JAPDPI010000024.1"/>
</dbReference>
<dbReference type="Gene3D" id="3.40.50.12580">
    <property type="match status" value="1"/>
</dbReference>
<dbReference type="InterPro" id="IPR043148">
    <property type="entry name" value="TagF_C"/>
</dbReference>
<sequence length="364" mass="43387">MQNSEYFAIFYTEHLYYIPQFLPVARELEKRQYPYLFVVLESSKRDIFNQNESIINVCKKENIPFQVGEKGLENSTCEYLICGGDNYPDSNLPHKQKVLIVHGIGTKVSAFTEDKNKFDIRFVEGDFRLRRLKELYPDAKVIWENVGFSKLDDVFRYTREMKNELINNIGLDSTKPTLLYAPTFYPSSIENMSNTFPDEFKDYNIIIKPHYYSYLRKKYKTQRKKFKKWQQYKNVYFATFEDYNIAPFYAIADLLISDESSVVFEFAALDKPVICNRFIHLRLSYRIFGKYKFNKRMESAMNRFRDIGENVWKYKKLKSTVEQELNNPSHNHNKRVEYTKEIIGPNDGKVSVRMVDIMEKHYTK</sequence>
<dbReference type="SUPFAM" id="SSF53756">
    <property type="entry name" value="UDP-Glycosyltransferase/glycogen phosphorylase"/>
    <property type="match status" value="1"/>
</dbReference>
<dbReference type="InterPro" id="IPR007554">
    <property type="entry name" value="Glycerophosphate_synth"/>
</dbReference>
<protein>
    <submittedName>
        <fullName evidence="1">CDP-glycerol glycerophosphotransferase family protein</fullName>
    </submittedName>
</protein>
<dbReference type="GO" id="GO:0016020">
    <property type="term" value="C:membrane"/>
    <property type="evidence" value="ECO:0007669"/>
    <property type="project" value="InterPro"/>
</dbReference>
<name>A0AAE3MEL5_9BACT</name>
<organism evidence="1 2">
    <name type="scientific">Plebeiibacterium marinum</name>
    <dbReference type="NCBI Taxonomy" id="2992111"/>
    <lineage>
        <taxon>Bacteria</taxon>
        <taxon>Pseudomonadati</taxon>
        <taxon>Bacteroidota</taxon>
        <taxon>Bacteroidia</taxon>
        <taxon>Marinilabiliales</taxon>
        <taxon>Marinilabiliaceae</taxon>
        <taxon>Plebeiibacterium</taxon>
    </lineage>
</organism>
<keyword evidence="2" id="KW-1185">Reference proteome</keyword>
<dbReference type="GO" id="GO:0047355">
    <property type="term" value="F:CDP-glycerol glycerophosphotransferase activity"/>
    <property type="evidence" value="ECO:0007669"/>
    <property type="project" value="InterPro"/>
</dbReference>
<gene>
    <name evidence="1" type="ORF">OM074_12255</name>
</gene>
<proteinExistence type="predicted"/>
<evidence type="ECO:0000313" key="2">
    <source>
        <dbReference type="Proteomes" id="UP001207408"/>
    </source>
</evidence>
<dbReference type="EMBL" id="JAPDPI010000024">
    <property type="protein sequence ID" value="MCW3806398.1"/>
    <property type="molecule type" value="Genomic_DNA"/>
</dbReference>
<accession>A0AAE3MEL5</accession>